<keyword evidence="3 7" id="KW-0227">DNA damage</keyword>
<dbReference type="AlphaFoldDB" id="A0A495DJY6"/>
<keyword evidence="4 7" id="KW-0233">DNA recombination</keyword>
<evidence type="ECO:0000256" key="7">
    <source>
        <dbReference type="HAMAP-Rule" id="MF_00201"/>
    </source>
</evidence>
<evidence type="ECO:0000256" key="1">
    <source>
        <dbReference type="ARBA" id="ARBA00007452"/>
    </source>
</evidence>
<evidence type="ECO:0000313" key="10">
    <source>
        <dbReference type="Proteomes" id="UP000273675"/>
    </source>
</evidence>
<dbReference type="EMBL" id="RBIM01000002">
    <property type="protein sequence ID" value="RKR02925.1"/>
    <property type="molecule type" value="Genomic_DNA"/>
</dbReference>
<evidence type="ECO:0000256" key="2">
    <source>
        <dbReference type="ARBA" id="ARBA00021310"/>
    </source>
</evidence>
<dbReference type="InterPro" id="IPR012340">
    <property type="entry name" value="NA-bd_OB-fold"/>
</dbReference>
<evidence type="ECO:0000256" key="4">
    <source>
        <dbReference type="ARBA" id="ARBA00023172"/>
    </source>
</evidence>
<dbReference type="GO" id="GO:0043590">
    <property type="term" value="C:bacterial nucleoid"/>
    <property type="evidence" value="ECO:0007669"/>
    <property type="project" value="TreeGrafter"/>
</dbReference>
<organism evidence="9 10">
    <name type="scientific">Maricaulis maris</name>
    <dbReference type="NCBI Taxonomy" id="74318"/>
    <lineage>
        <taxon>Bacteria</taxon>
        <taxon>Pseudomonadati</taxon>
        <taxon>Pseudomonadota</taxon>
        <taxon>Alphaproteobacteria</taxon>
        <taxon>Maricaulales</taxon>
        <taxon>Maricaulaceae</taxon>
        <taxon>Maricaulis</taxon>
    </lineage>
</organism>
<dbReference type="InterPro" id="IPR003717">
    <property type="entry name" value="RecO"/>
</dbReference>
<dbReference type="Pfam" id="PF11967">
    <property type="entry name" value="RecO_N"/>
    <property type="match status" value="1"/>
</dbReference>
<dbReference type="Gene3D" id="2.40.50.140">
    <property type="entry name" value="Nucleic acid-binding proteins"/>
    <property type="match status" value="1"/>
</dbReference>
<comment type="similarity">
    <text evidence="1 7">Belongs to the RecO family.</text>
</comment>
<dbReference type="SUPFAM" id="SSF50249">
    <property type="entry name" value="Nucleic acid-binding proteins"/>
    <property type="match status" value="1"/>
</dbReference>
<dbReference type="NCBIfam" id="TIGR00613">
    <property type="entry name" value="reco"/>
    <property type="match status" value="1"/>
</dbReference>
<comment type="function">
    <text evidence="7">Involved in DNA repair and RecF pathway recombination.</text>
</comment>
<accession>A0A495DJY6</accession>
<protein>
    <recommendedName>
        <fullName evidence="2 7">DNA repair protein RecO</fullName>
    </recommendedName>
    <alternativeName>
        <fullName evidence="6 7">Recombination protein O</fullName>
    </alternativeName>
</protein>
<evidence type="ECO:0000256" key="3">
    <source>
        <dbReference type="ARBA" id="ARBA00022763"/>
    </source>
</evidence>
<gene>
    <name evidence="7" type="primary">recO</name>
    <name evidence="9" type="ORF">C7435_0870</name>
</gene>
<dbReference type="InterPro" id="IPR022572">
    <property type="entry name" value="DNA_rep/recomb_RecO_N"/>
</dbReference>
<comment type="caution">
    <text evidence="9">The sequence shown here is derived from an EMBL/GenBank/DDBJ whole genome shotgun (WGS) entry which is preliminary data.</text>
</comment>
<dbReference type="InterPro" id="IPR037278">
    <property type="entry name" value="ARFGAP/RecO"/>
</dbReference>
<evidence type="ECO:0000256" key="6">
    <source>
        <dbReference type="ARBA" id="ARBA00033409"/>
    </source>
</evidence>
<dbReference type="SUPFAM" id="SSF57863">
    <property type="entry name" value="ArfGap/RecO-like zinc finger"/>
    <property type="match status" value="1"/>
</dbReference>
<sequence>MEWRDQGIVLAVRPHGETSAIVEVLTAGQGRHAGLVRGGRSRSMRPILQPGNQITVNWRARLSEHLGMFQIEADDLTAGMVMEDRTALAGLNSACAVAVMCLPEREAHPRVHQGFQLLLNAFDNPDIWPALYVRWEAGLLSDLGYGLDMSACAVTGVTEDLTHISPRTGRAVCREEAAPYAPKLLELPPFMAGSGKIGEGDIARGLALTGYFLERRVLWPIDKQLPEARGRLTAELERVGRL</sequence>
<keyword evidence="5 7" id="KW-0234">DNA repair</keyword>
<dbReference type="RefSeq" id="WP_121210184.1">
    <property type="nucleotide sequence ID" value="NZ_RBIM01000002.1"/>
</dbReference>
<dbReference type="Gene3D" id="1.20.1440.120">
    <property type="entry name" value="Recombination protein O, C-terminal domain"/>
    <property type="match status" value="1"/>
</dbReference>
<dbReference type="PANTHER" id="PTHR33991:SF1">
    <property type="entry name" value="DNA REPAIR PROTEIN RECO"/>
    <property type="match status" value="1"/>
</dbReference>
<evidence type="ECO:0000313" key="9">
    <source>
        <dbReference type="EMBL" id="RKR02925.1"/>
    </source>
</evidence>
<dbReference type="GO" id="GO:0006302">
    <property type="term" value="P:double-strand break repair"/>
    <property type="evidence" value="ECO:0007669"/>
    <property type="project" value="TreeGrafter"/>
</dbReference>
<dbReference type="Pfam" id="PF02565">
    <property type="entry name" value="RecO_C"/>
    <property type="match status" value="1"/>
</dbReference>
<dbReference type="HAMAP" id="MF_00201">
    <property type="entry name" value="RecO"/>
    <property type="match status" value="1"/>
</dbReference>
<dbReference type="GO" id="GO:0006310">
    <property type="term" value="P:DNA recombination"/>
    <property type="evidence" value="ECO:0007669"/>
    <property type="project" value="UniProtKB-UniRule"/>
</dbReference>
<dbReference type="Proteomes" id="UP000273675">
    <property type="component" value="Unassembled WGS sequence"/>
</dbReference>
<feature type="domain" description="DNA replication/recombination mediator RecO N-terminal" evidence="8">
    <location>
        <begin position="1"/>
        <end position="69"/>
    </location>
</feature>
<name>A0A495DJY6_9PROT</name>
<dbReference type="PANTHER" id="PTHR33991">
    <property type="entry name" value="DNA REPAIR PROTEIN RECO"/>
    <property type="match status" value="1"/>
</dbReference>
<proteinExistence type="inferred from homology"/>
<dbReference type="InterPro" id="IPR042242">
    <property type="entry name" value="RecO_C"/>
</dbReference>
<reference evidence="9 10" key="1">
    <citation type="submission" date="2018-10" db="EMBL/GenBank/DDBJ databases">
        <title>Genomic Encyclopedia of Type Strains, Phase IV (KMG-IV): sequencing the most valuable type-strain genomes for metagenomic binning, comparative biology and taxonomic classification.</title>
        <authorList>
            <person name="Goeker M."/>
        </authorList>
    </citation>
    <scope>NUCLEOTIDE SEQUENCE [LARGE SCALE GENOMIC DNA]</scope>
    <source>
        <strain evidence="9 10">DSM 4734</strain>
    </source>
</reference>
<dbReference type="OrthoDB" id="9804792at2"/>
<evidence type="ECO:0000259" key="8">
    <source>
        <dbReference type="Pfam" id="PF11967"/>
    </source>
</evidence>
<evidence type="ECO:0000256" key="5">
    <source>
        <dbReference type="ARBA" id="ARBA00023204"/>
    </source>
</evidence>